<dbReference type="EMBL" id="BX284604">
    <property type="protein sequence ID" value="CAB16521.1"/>
    <property type="molecule type" value="Genomic_DNA"/>
</dbReference>
<evidence type="ECO:0000313" key="3">
    <source>
        <dbReference type="Proteomes" id="UP000001940"/>
    </source>
</evidence>
<dbReference type="AGR" id="WB:WBGene00013315"/>
<protein>
    <submittedName>
        <fullName evidence="2">MSP domain-containing protein</fullName>
    </submittedName>
</protein>
<evidence type="ECO:0000313" key="2">
    <source>
        <dbReference type="EMBL" id="CAB16521.1"/>
    </source>
</evidence>
<dbReference type="PaxDb" id="6239-Y57G11C.20"/>
<dbReference type="eggNOG" id="ENOG502SFR4">
    <property type="taxonomic scope" value="Eukaryota"/>
</dbReference>
<dbReference type="Bgee" id="WBGene00013315">
    <property type="expression patterns" value="Expressed in pharyngeal muscle cell (C elegans) and 1 other cell type or tissue"/>
</dbReference>
<sequence length="649" mass="76726">MNDFYVTLPSSVKNAQFENTSSRYVTRLPQVLHLEKDEYSVAVTDIIYPYSFVNLGRPLNYWIHFKNREPINVTFPAAQYDDLPHVVNSLNGVQKPRMKRGAPLILENEQVKRPKSDEPLSERDVIINKIRELEAKAKKDEEERIAREKEEKNKQREKHLATHKKAEEFAKKVQTDKDEQREKHLDTHKKAEQNAQDNQKYHDEERKKHIETQKKAEENEEKRRAKEKADRDAHVARHKQAEALEKKKREQEEKQKNEDRERATQKERREHIERHRQAEARAKALEKEKHEQEEKQKKENLERAEKERHDHIERQRQAEARAKALEQEKQEEKQKNEDRERATQKERREHLERHRQAEARAKALEKEKHERLQQEAKDKEDERARDKARKDAKAREEAKSREDVKAEKVAIDPKQVVNIPGKVYASQEAKKIIEKVNELEKQERDKIVSKVRESEAIEKEAVRASSEYHDVALKIFQKPNDRNIYDELKLSFERIRSRIKVSHFENSSDYLQFGEKDGRVSIDFLDSNILFEEFEKSCAYFLGFHDTIVRESSLAPSKIDYFGNVSTIYLYCDIVDPIIVGDSKNSLLSVIPCKGKYGEMIHHTIPHPRYLPIMNSTIDSIKIELLSEFAEPINFNWGSTVIVLHFKKI</sequence>
<dbReference type="HOGENOM" id="CLU_015332_1_0_1"/>
<name>O18244_CAEEL</name>
<dbReference type="GeneID" id="353433"/>
<dbReference type="RefSeq" id="NP_502799.1">
    <property type="nucleotide sequence ID" value="NM_070398.1"/>
</dbReference>
<evidence type="ECO:0000313" key="4">
    <source>
        <dbReference type="WormBase" id="Y57G11C.20"/>
    </source>
</evidence>
<proteinExistence type="predicted"/>
<dbReference type="PIR" id="T27232">
    <property type="entry name" value="T27232"/>
</dbReference>
<dbReference type="SMR" id="O18244"/>
<dbReference type="AlphaFoldDB" id="O18244"/>
<dbReference type="OrthoDB" id="5872300at2759"/>
<organism evidence="2 3">
    <name type="scientific">Caenorhabditis elegans</name>
    <dbReference type="NCBI Taxonomy" id="6239"/>
    <lineage>
        <taxon>Eukaryota</taxon>
        <taxon>Metazoa</taxon>
        <taxon>Ecdysozoa</taxon>
        <taxon>Nematoda</taxon>
        <taxon>Chromadorea</taxon>
        <taxon>Rhabditida</taxon>
        <taxon>Rhabditina</taxon>
        <taxon>Rhabditomorpha</taxon>
        <taxon>Rhabditoidea</taxon>
        <taxon>Rhabditidae</taxon>
        <taxon>Peloderinae</taxon>
        <taxon>Caenorhabditis</taxon>
    </lineage>
</organism>
<feature type="region of interest" description="Disordered" evidence="1">
    <location>
        <begin position="138"/>
        <end position="406"/>
    </location>
</feature>
<evidence type="ECO:0000256" key="1">
    <source>
        <dbReference type="SAM" id="MobiDB-lite"/>
    </source>
</evidence>
<dbReference type="InParanoid" id="O18244"/>
<accession>O18244</accession>
<dbReference type="FunCoup" id="O18244">
    <property type="interactions" value="146"/>
</dbReference>
<dbReference type="Proteomes" id="UP000001940">
    <property type="component" value="Chromosome IV"/>
</dbReference>
<feature type="compositionally biased region" description="Basic and acidic residues" evidence="1">
    <location>
        <begin position="199"/>
        <end position="406"/>
    </location>
</feature>
<gene>
    <name evidence="2" type="ORF">CELE_Y57G11C.20</name>
    <name evidence="2 4" type="ORF">Y57G11C.20</name>
</gene>
<reference evidence="2 3" key="1">
    <citation type="journal article" date="1998" name="Science">
        <title>Genome sequence of the nematode C. elegans: a platform for investigating biology.</title>
        <authorList>
            <consortium name="The C. elegans sequencing consortium"/>
            <person name="Sulson J.E."/>
            <person name="Waterston R."/>
        </authorList>
    </citation>
    <scope>NUCLEOTIDE SEQUENCE [LARGE SCALE GENOMIC DNA]</scope>
    <source>
        <strain evidence="2 3">Bristol N2</strain>
    </source>
</reference>
<dbReference type="OMA" id="PRYLPIM"/>
<dbReference type="UCSC" id="Y57G11C.20">
    <property type="organism name" value="c. elegans"/>
</dbReference>
<dbReference type="CTD" id="353433"/>
<feature type="compositionally biased region" description="Basic and acidic residues" evidence="1">
    <location>
        <begin position="138"/>
        <end position="192"/>
    </location>
</feature>
<dbReference type="WormBase" id="Y57G11C.20">
    <property type="protein sequence ID" value="CE14964"/>
    <property type="gene ID" value="WBGene00013315"/>
</dbReference>
<dbReference type="KEGG" id="cel:CELE_Y57G11C.20"/>
<keyword evidence="3" id="KW-1185">Reference proteome</keyword>